<gene>
    <name evidence="1" type="ORF">S01H1_41402</name>
</gene>
<proteinExistence type="predicted"/>
<comment type="caution">
    <text evidence="1">The sequence shown here is derived from an EMBL/GenBank/DDBJ whole genome shotgun (WGS) entry which is preliminary data.</text>
</comment>
<dbReference type="AlphaFoldDB" id="X0UHH8"/>
<protein>
    <submittedName>
        <fullName evidence="1">Uncharacterized protein</fullName>
    </submittedName>
</protein>
<accession>X0UHH8</accession>
<evidence type="ECO:0000313" key="1">
    <source>
        <dbReference type="EMBL" id="GAF99852.1"/>
    </source>
</evidence>
<sequence length="138" mass="16561">MKMQNVKKKLVLFVFLVLISSVSAYPIIVSENGVNHPKSKELVYSIPEHYFKYVERIDFVNEPIKKYGLFYSGWYYVYWTKTHSCFNGRIWIYNNDLFSAEEMIWHELCHIADHCLLKNDYSTDKFANNCKLEQLKWN</sequence>
<name>X0UHH8_9ZZZZ</name>
<dbReference type="EMBL" id="BARS01026259">
    <property type="protein sequence ID" value="GAF99852.1"/>
    <property type="molecule type" value="Genomic_DNA"/>
</dbReference>
<organism evidence="1">
    <name type="scientific">marine sediment metagenome</name>
    <dbReference type="NCBI Taxonomy" id="412755"/>
    <lineage>
        <taxon>unclassified sequences</taxon>
        <taxon>metagenomes</taxon>
        <taxon>ecological metagenomes</taxon>
    </lineage>
</organism>
<reference evidence="1" key="1">
    <citation type="journal article" date="2014" name="Front. Microbiol.">
        <title>High frequency of phylogenetically diverse reductive dehalogenase-homologous genes in deep subseafloor sedimentary metagenomes.</title>
        <authorList>
            <person name="Kawai M."/>
            <person name="Futagami T."/>
            <person name="Toyoda A."/>
            <person name="Takaki Y."/>
            <person name="Nishi S."/>
            <person name="Hori S."/>
            <person name="Arai W."/>
            <person name="Tsubouchi T."/>
            <person name="Morono Y."/>
            <person name="Uchiyama I."/>
            <person name="Ito T."/>
            <person name="Fujiyama A."/>
            <person name="Inagaki F."/>
            <person name="Takami H."/>
        </authorList>
    </citation>
    <scope>NUCLEOTIDE SEQUENCE</scope>
    <source>
        <strain evidence="1">Expedition CK06-06</strain>
    </source>
</reference>